<evidence type="ECO:0000313" key="1">
    <source>
        <dbReference type="EMBL" id="CCC49001.1"/>
    </source>
</evidence>
<name>G0TYF4_TRYVY</name>
<protein>
    <submittedName>
        <fullName evidence="1">Uncharacterized protein</fullName>
    </submittedName>
</protein>
<dbReference type="VEuPathDB" id="TriTrypDB:TvY486_0703350"/>
<dbReference type="AlphaFoldDB" id="G0TYF4"/>
<dbReference type="InterPro" id="IPR011990">
    <property type="entry name" value="TPR-like_helical_dom_sf"/>
</dbReference>
<dbReference type="EMBL" id="HE573023">
    <property type="protein sequence ID" value="CCC49001.1"/>
    <property type="molecule type" value="Genomic_DNA"/>
</dbReference>
<gene>
    <name evidence="1" type="ORF">TVY486_0703350</name>
</gene>
<proteinExistence type="predicted"/>
<reference evidence="1" key="1">
    <citation type="journal article" date="2012" name="Proc. Natl. Acad. Sci. U.S.A.">
        <title>Antigenic diversity is generated by distinct evolutionary mechanisms in African trypanosome species.</title>
        <authorList>
            <person name="Jackson A.P."/>
            <person name="Berry A."/>
            <person name="Aslett M."/>
            <person name="Allison H.C."/>
            <person name="Burton P."/>
            <person name="Vavrova-Anderson J."/>
            <person name="Brown R."/>
            <person name="Browne H."/>
            <person name="Corton N."/>
            <person name="Hauser H."/>
            <person name="Gamble J."/>
            <person name="Gilderthorp R."/>
            <person name="Marcello L."/>
            <person name="McQuillan J."/>
            <person name="Otto T.D."/>
            <person name="Quail M.A."/>
            <person name="Sanders M.J."/>
            <person name="van Tonder A."/>
            <person name="Ginger M.L."/>
            <person name="Field M.C."/>
            <person name="Barry J.D."/>
            <person name="Hertz-Fowler C."/>
            <person name="Berriman M."/>
        </authorList>
    </citation>
    <scope>NUCLEOTIDE SEQUENCE</scope>
    <source>
        <strain evidence="1">Y486</strain>
    </source>
</reference>
<accession>G0TYF4</accession>
<sequence length="451" mass="50982">MVYKSRYCMNYQRGGWAPGTRHQKHMTLNPTLYLYRFPGPHGPGPYTMKYWWTLGCFPTGREVPFRLQEFLTTYQQEHVPVEVEEWLAFYVKDPYGELLRASRELLDALVAYPEIEKTRGYRTLMPTVVPVLQPLKKFQQQLGIKMSPAGIRFVLSDHVLRERFVDDLMEYQSAIQRGGSTPHRRSAKRAIEDSSQPVGDSYMKISDGYNVEIGQRLEDIVNCVALPSETTADDEKKIIQLITTVSEGCIKAKLYSDASEMLGGALVFCHDTDSRAVTHANLAFASLLNGDFKSAEYNGREAALLQPQIEFARNAAVRGYMGWATAVALQDDFEKASFIVKDALSMFKGHKDLEILSGKIQQLRDIQTSFSENGEVPYLLRGSKSSLPSQQARALVSGSGRGFDNEFDWVTFKNKLYPCKMNPQNNEMGSVFRRVGDLGSFISTSRPVERL</sequence>
<dbReference type="SUPFAM" id="SSF48452">
    <property type="entry name" value="TPR-like"/>
    <property type="match status" value="1"/>
</dbReference>
<organism evidence="1">
    <name type="scientific">Trypanosoma vivax (strain Y486)</name>
    <dbReference type="NCBI Taxonomy" id="1055687"/>
    <lineage>
        <taxon>Eukaryota</taxon>
        <taxon>Discoba</taxon>
        <taxon>Euglenozoa</taxon>
        <taxon>Kinetoplastea</taxon>
        <taxon>Metakinetoplastina</taxon>
        <taxon>Trypanosomatida</taxon>
        <taxon>Trypanosomatidae</taxon>
        <taxon>Trypanosoma</taxon>
        <taxon>Duttonella</taxon>
    </lineage>
</organism>